<proteinExistence type="predicted"/>
<evidence type="ECO:0000313" key="1">
    <source>
        <dbReference type="EMBL" id="SCQ79254.1"/>
    </source>
</evidence>
<evidence type="ECO:0000313" key="2">
    <source>
        <dbReference type="Proteomes" id="UP000250080"/>
    </source>
</evidence>
<sequence>MTDGEITVSEWPGFTSVRVSDEDELLRGISAQIRYRVVDFVRGIESR</sequence>
<dbReference type="Proteomes" id="UP000250080">
    <property type="component" value="Chromosome I"/>
</dbReference>
<gene>
    <name evidence="1" type="ORF">PFR_JS23_1338</name>
</gene>
<accession>A0A509MHV3</accession>
<dbReference type="EMBL" id="LT618793">
    <property type="protein sequence ID" value="SCQ79254.1"/>
    <property type="molecule type" value="Genomic_DNA"/>
</dbReference>
<name>A0A509MHV3_9ACTN</name>
<organism evidence="1 2">
    <name type="scientific">Propionibacterium freudenreichii</name>
    <dbReference type="NCBI Taxonomy" id="1744"/>
    <lineage>
        <taxon>Bacteria</taxon>
        <taxon>Bacillati</taxon>
        <taxon>Actinomycetota</taxon>
        <taxon>Actinomycetes</taxon>
        <taxon>Propionibacteriales</taxon>
        <taxon>Propionibacteriaceae</taxon>
        <taxon>Propionibacterium</taxon>
    </lineage>
</organism>
<dbReference type="AlphaFoldDB" id="A0A509MHV3"/>
<reference evidence="1 2" key="1">
    <citation type="submission" date="2016-09" db="EMBL/GenBank/DDBJ databases">
        <authorList>
            <person name="Laine KS P."/>
        </authorList>
    </citation>
    <scope>NUCLEOTIDE SEQUENCE [LARGE SCALE GENOMIC DNA]</scope>
    <source>
        <strain evidence="1">PFRJS-23</strain>
    </source>
</reference>
<protein>
    <submittedName>
        <fullName evidence="1">Uncharacterized protein</fullName>
    </submittedName>
</protein>